<keyword evidence="5" id="KW-0963">Cytoplasm</keyword>
<comment type="caution">
    <text evidence="13">The sequence shown here is derived from an EMBL/GenBank/DDBJ whole genome shotgun (WGS) entry which is preliminary data.</text>
</comment>
<evidence type="ECO:0000256" key="8">
    <source>
        <dbReference type="ARBA" id="ARBA00022691"/>
    </source>
</evidence>
<keyword evidence="14" id="KW-1185">Reference proteome</keyword>
<dbReference type="InterPro" id="IPR000682">
    <property type="entry name" value="PCMT"/>
</dbReference>
<dbReference type="CDD" id="cd02440">
    <property type="entry name" value="AdoMet_MTases"/>
    <property type="match status" value="1"/>
</dbReference>
<keyword evidence="8" id="KW-0949">S-adenosyl-L-methionine</keyword>
<gene>
    <name evidence="13" type="ORF">GCM10007977_029910</name>
</gene>
<dbReference type="GO" id="GO:0005737">
    <property type="term" value="C:cytoplasm"/>
    <property type="evidence" value="ECO:0007669"/>
    <property type="project" value="UniProtKB-SubCell"/>
</dbReference>
<dbReference type="PANTHER" id="PTHR11579:SF0">
    <property type="entry name" value="PROTEIN-L-ISOASPARTATE(D-ASPARTATE) O-METHYLTRANSFERASE"/>
    <property type="match status" value="1"/>
</dbReference>
<dbReference type="EC" id="2.1.1.77" evidence="3"/>
<dbReference type="PANTHER" id="PTHR11579">
    <property type="entry name" value="PROTEIN-L-ISOASPARTATE O-METHYLTRANSFERASE"/>
    <property type="match status" value="1"/>
</dbReference>
<evidence type="ECO:0000313" key="14">
    <source>
        <dbReference type="Proteomes" id="UP000642070"/>
    </source>
</evidence>
<evidence type="ECO:0000256" key="9">
    <source>
        <dbReference type="ARBA" id="ARBA00030757"/>
    </source>
</evidence>
<dbReference type="AlphaFoldDB" id="A0A917TMW4"/>
<evidence type="ECO:0000256" key="5">
    <source>
        <dbReference type="ARBA" id="ARBA00022490"/>
    </source>
</evidence>
<feature type="region of interest" description="Disordered" evidence="12">
    <location>
        <begin position="1"/>
        <end position="20"/>
    </location>
</feature>
<dbReference type="Pfam" id="PF01135">
    <property type="entry name" value="PCMT"/>
    <property type="match status" value="1"/>
</dbReference>
<evidence type="ECO:0000256" key="7">
    <source>
        <dbReference type="ARBA" id="ARBA00022679"/>
    </source>
</evidence>
<dbReference type="GO" id="GO:0032259">
    <property type="term" value="P:methylation"/>
    <property type="evidence" value="ECO:0007669"/>
    <property type="project" value="UniProtKB-KW"/>
</dbReference>
<comment type="subcellular location">
    <subcellularLocation>
        <location evidence="1">Cytoplasm</location>
    </subcellularLocation>
</comment>
<dbReference type="Proteomes" id="UP000642070">
    <property type="component" value="Unassembled WGS sequence"/>
</dbReference>
<dbReference type="SUPFAM" id="SSF53335">
    <property type="entry name" value="S-adenosyl-L-methionine-dependent methyltransferases"/>
    <property type="match status" value="1"/>
</dbReference>
<evidence type="ECO:0000256" key="10">
    <source>
        <dbReference type="ARBA" id="ARBA00031323"/>
    </source>
</evidence>
<keyword evidence="6" id="KW-0489">Methyltransferase</keyword>
<sequence length="382" mass="40365">MRAGHGGNAYSKVPTVTPDNGPAADLHGVPRDLFVPVHSDAADDADEPDVVAAVLEQLDPGPGHNVFVAGAGTGYNAALIAAVVGEHGHVTTLDGDPDTVDAARAHLAAAGVTNVDVVLADPARGHPADARYDRVIATVGVHDIPTAWLHQLAPGGRLLVPLRLRGATTRRIAFERESDGWHGVNSEPAAVMPGRGIGADGPQRIHLTDDHTIGLQVHRDQTVDAAALTGVFDTGRHERWTGVLFPGEALFAWIDLWLACTLDNALMRMDVALPAAHRGIVAPSFNWGSMATVRGADLAYLTTRPASFAPDGIKLYEAGVVGHGPTGEALADETADQIQHWNTHCRNRTVTFTMPTVLPATDPAAGRFVLPRKHNPVVVTWT</sequence>
<evidence type="ECO:0000256" key="1">
    <source>
        <dbReference type="ARBA" id="ARBA00004496"/>
    </source>
</evidence>
<dbReference type="NCBIfam" id="TIGR04364">
    <property type="entry name" value="methyltran_FxLD"/>
    <property type="match status" value="1"/>
</dbReference>
<accession>A0A917TMW4</accession>
<evidence type="ECO:0000256" key="2">
    <source>
        <dbReference type="ARBA" id="ARBA00005369"/>
    </source>
</evidence>
<evidence type="ECO:0000256" key="3">
    <source>
        <dbReference type="ARBA" id="ARBA00011890"/>
    </source>
</evidence>
<dbReference type="EMBL" id="BMPI01000012">
    <property type="protein sequence ID" value="GGM26786.1"/>
    <property type="molecule type" value="Genomic_DNA"/>
</dbReference>
<dbReference type="InterPro" id="IPR029063">
    <property type="entry name" value="SAM-dependent_MTases_sf"/>
</dbReference>
<dbReference type="InterPro" id="IPR027573">
    <property type="entry name" value="Methyltran_FxLD"/>
</dbReference>
<dbReference type="Gene3D" id="3.40.50.150">
    <property type="entry name" value="Vaccinia Virus protein VP39"/>
    <property type="match status" value="1"/>
</dbReference>
<evidence type="ECO:0000256" key="6">
    <source>
        <dbReference type="ARBA" id="ARBA00022603"/>
    </source>
</evidence>
<keyword evidence="7" id="KW-0808">Transferase</keyword>
<evidence type="ECO:0000256" key="11">
    <source>
        <dbReference type="ARBA" id="ARBA00031350"/>
    </source>
</evidence>
<dbReference type="GO" id="GO:0004719">
    <property type="term" value="F:protein-L-isoaspartate (D-aspartate) O-methyltransferase activity"/>
    <property type="evidence" value="ECO:0007669"/>
    <property type="project" value="UniProtKB-EC"/>
</dbReference>
<comment type="similarity">
    <text evidence="2">Belongs to the methyltransferase superfamily. L-isoaspartyl/D-aspartyl protein methyltransferase family.</text>
</comment>
<evidence type="ECO:0000256" key="4">
    <source>
        <dbReference type="ARBA" id="ARBA00013346"/>
    </source>
</evidence>
<reference evidence="13" key="2">
    <citation type="submission" date="2020-09" db="EMBL/GenBank/DDBJ databases">
        <authorList>
            <person name="Sun Q."/>
            <person name="Ohkuma M."/>
        </authorList>
    </citation>
    <scope>NUCLEOTIDE SEQUENCE</scope>
    <source>
        <strain evidence="13">JCM 19831</strain>
    </source>
</reference>
<proteinExistence type="inferred from homology"/>
<organism evidence="13 14">
    <name type="scientific">Dactylosporangium sucinum</name>
    <dbReference type="NCBI Taxonomy" id="1424081"/>
    <lineage>
        <taxon>Bacteria</taxon>
        <taxon>Bacillati</taxon>
        <taxon>Actinomycetota</taxon>
        <taxon>Actinomycetes</taxon>
        <taxon>Micromonosporales</taxon>
        <taxon>Micromonosporaceae</taxon>
        <taxon>Dactylosporangium</taxon>
    </lineage>
</organism>
<name>A0A917TMW4_9ACTN</name>
<evidence type="ECO:0000256" key="12">
    <source>
        <dbReference type="SAM" id="MobiDB-lite"/>
    </source>
</evidence>
<reference evidence="13" key="1">
    <citation type="journal article" date="2014" name="Int. J. Syst. Evol. Microbiol.">
        <title>Complete genome sequence of Corynebacterium casei LMG S-19264T (=DSM 44701T), isolated from a smear-ripened cheese.</title>
        <authorList>
            <consortium name="US DOE Joint Genome Institute (JGI-PGF)"/>
            <person name="Walter F."/>
            <person name="Albersmeier A."/>
            <person name="Kalinowski J."/>
            <person name="Ruckert C."/>
        </authorList>
    </citation>
    <scope>NUCLEOTIDE SEQUENCE</scope>
    <source>
        <strain evidence="13">JCM 19831</strain>
    </source>
</reference>
<protein>
    <recommendedName>
        <fullName evidence="4">Protein-L-isoaspartate O-methyltransferase</fullName>
        <ecNumber evidence="3">2.1.1.77</ecNumber>
    </recommendedName>
    <alternativeName>
        <fullName evidence="11">L-isoaspartyl protein carboxyl methyltransferase</fullName>
    </alternativeName>
    <alternativeName>
        <fullName evidence="9">Protein L-isoaspartyl methyltransferase</fullName>
    </alternativeName>
    <alternativeName>
        <fullName evidence="10">Protein-beta-aspartate methyltransferase</fullName>
    </alternativeName>
</protein>
<evidence type="ECO:0000313" key="13">
    <source>
        <dbReference type="EMBL" id="GGM26786.1"/>
    </source>
</evidence>